<dbReference type="SUPFAM" id="SSF50104">
    <property type="entry name" value="Translation proteins SH3-like domain"/>
    <property type="match status" value="1"/>
</dbReference>
<sequence>MSQTHPIQVGNIKKGSHVIIQGFPCKVIDFACSKPGKHGSSKMHLTASDIFTGRKYEAIHPTDLTIYAPFVTKKEYEFIDFNEEDGYLNLMNDEGQEKTDLQIKDKNLLKKFKAAMEGGDAKTFTVYTISAMGVEHVYDIKEN</sequence>
<comment type="function">
    <text evidence="1">Translation factor that promotes translation elongation and termination, particularly upon ribosome stalling at specific amino acid sequence contexts. Binds between the exit (E) and peptidyl (P) site of the ribosome and promotes rescue of stalled ribosome: specifically required for efficient translation of polyproline-containing peptides as well as other motifs that stall the ribosome. Acts as ribosome quality control (RQC) cofactor by joining the RQC complex to facilitate peptidyl transfer during CAT tailing step.</text>
</comment>
<dbReference type="InterPro" id="IPR008991">
    <property type="entry name" value="Translation_prot_SH3-like_sf"/>
</dbReference>
<evidence type="ECO:0000313" key="3">
    <source>
        <dbReference type="EMBL" id="EFC46810.1"/>
    </source>
</evidence>
<accession>D2V8H5</accession>
<dbReference type="OrthoDB" id="9975114at2759"/>
<dbReference type="GeneID" id="8860010"/>
<dbReference type="VEuPathDB" id="AmoebaDB:NAEGRDRAFT_32020"/>
<dbReference type="EMBL" id="GG738857">
    <property type="protein sequence ID" value="EFC46810.1"/>
    <property type="molecule type" value="Genomic_DNA"/>
</dbReference>
<dbReference type="InterPro" id="IPR001884">
    <property type="entry name" value="IF5A-like"/>
</dbReference>
<dbReference type="STRING" id="5762.D2V8H5"/>
<comment type="similarity">
    <text evidence="1">Belongs to the eIF-5A family.</text>
</comment>
<dbReference type="Pfam" id="PF01287">
    <property type="entry name" value="eIF-5a"/>
    <property type="match status" value="1"/>
</dbReference>
<dbReference type="GO" id="GO:0003746">
    <property type="term" value="F:translation elongation factor activity"/>
    <property type="evidence" value="ECO:0007669"/>
    <property type="project" value="UniProtKB-UniRule"/>
</dbReference>
<dbReference type="Proteomes" id="UP000006671">
    <property type="component" value="Unassembled WGS sequence"/>
</dbReference>
<reference evidence="3 4" key="1">
    <citation type="journal article" date="2010" name="Cell">
        <title>The genome of Naegleria gruberi illuminates early eukaryotic versatility.</title>
        <authorList>
            <person name="Fritz-Laylin L.K."/>
            <person name="Prochnik S.E."/>
            <person name="Ginger M.L."/>
            <person name="Dacks J.B."/>
            <person name="Carpenter M.L."/>
            <person name="Field M.C."/>
            <person name="Kuo A."/>
            <person name="Paredez A."/>
            <person name="Chapman J."/>
            <person name="Pham J."/>
            <person name="Shu S."/>
            <person name="Neupane R."/>
            <person name="Cipriano M."/>
            <person name="Mancuso J."/>
            <person name="Tu H."/>
            <person name="Salamov A."/>
            <person name="Lindquist E."/>
            <person name="Shapiro H."/>
            <person name="Lucas S."/>
            <person name="Grigoriev I.V."/>
            <person name="Cande W.Z."/>
            <person name="Fulton C."/>
            <person name="Rokhsar D.S."/>
            <person name="Dawson S.C."/>
        </authorList>
    </citation>
    <scope>NUCLEOTIDE SEQUENCE [LARGE SCALE GENOMIC DNA]</scope>
    <source>
        <strain evidence="3 4">NEG-M</strain>
    </source>
</reference>
<dbReference type="InterPro" id="IPR048670">
    <property type="entry name" value="IF5A-like_N"/>
</dbReference>
<dbReference type="RefSeq" id="XP_002679554.1">
    <property type="nucleotide sequence ID" value="XM_002679508.1"/>
</dbReference>
<keyword evidence="1" id="KW-0648">Protein biosynthesis</keyword>
<feature type="domain" description="Translation initiation factor 5A C-terminal" evidence="2">
    <location>
        <begin position="70"/>
        <end position="141"/>
    </location>
</feature>
<dbReference type="Pfam" id="PF21485">
    <property type="entry name" value="IF5A-like_N"/>
    <property type="match status" value="1"/>
</dbReference>
<dbReference type="InterPro" id="IPR020189">
    <property type="entry name" value="IF5A_C"/>
</dbReference>
<dbReference type="Gene3D" id="2.40.50.140">
    <property type="entry name" value="Nucleic acid-binding proteins"/>
    <property type="match status" value="1"/>
</dbReference>
<evidence type="ECO:0000259" key="2">
    <source>
        <dbReference type="SMART" id="SM01376"/>
    </source>
</evidence>
<dbReference type="InterPro" id="IPR014722">
    <property type="entry name" value="Rib_uL2_dom2"/>
</dbReference>
<evidence type="ECO:0000313" key="4">
    <source>
        <dbReference type="Proteomes" id="UP000006671"/>
    </source>
</evidence>
<evidence type="ECO:0000256" key="1">
    <source>
        <dbReference type="RuleBase" id="RU362005"/>
    </source>
</evidence>
<dbReference type="PANTHER" id="PTHR11673">
    <property type="entry name" value="TRANSLATION INITIATION FACTOR 5A FAMILY MEMBER"/>
    <property type="match status" value="1"/>
</dbReference>
<proteinExistence type="inferred from homology"/>
<dbReference type="Gene3D" id="2.30.30.30">
    <property type="match status" value="1"/>
</dbReference>
<dbReference type="GO" id="GO:0045901">
    <property type="term" value="P:positive regulation of translational elongation"/>
    <property type="evidence" value="ECO:0007669"/>
    <property type="project" value="UniProtKB-UniRule"/>
</dbReference>
<dbReference type="SMART" id="SM01376">
    <property type="entry name" value="eIF-5a"/>
    <property type="match status" value="1"/>
</dbReference>
<dbReference type="GO" id="GO:0043022">
    <property type="term" value="F:ribosome binding"/>
    <property type="evidence" value="ECO:0007669"/>
    <property type="project" value="UniProtKB-UniRule"/>
</dbReference>
<dbReference type="PIRSF" id="PIRSF003025">
    <property type="entry name" value="eIF5A"/>
    <property type="match status" value="1"/>
</dbReference>
<dbReference type="OMA" id="AKCHFTA"/>
<protein>
    <recommendedName>
        <fullName evidence="1">Eukaryotic translation initiation factor 5A</fullName>
        <shortName evidence="1">eIF-5A</shortName>
    </recommendedName>
</protein>
<dbReference type="InParanoid" id="D2V8H5"/>
<dbReference type="AlphaFoldDB" id="D2V8H5"/>
<dbReference type="SUPFAM" id="SSF50249">
    <property type="entry name" value="Nucleic acid-binding proteins"/>
    <property type="match status" value="1"/>
</dbReference>
<comment type="PTM">
    <text evidence="1">eIF-5A seems to be the only eukaryotic protein to have a hypusine residue which is a post-translational modification of a lysine by the addition of a butylamino group.</text>
</comment>
<dbReference type="eggNOG" id="KOG3271">
    <property type="taxonomic scope" value="Eukaryota"/>
</dbReference>
<name>D2V8H5_NAEGR</name>
<dbReference type="InterPro" id="IPR012340">
    <property type="entry name" value="NA-bd_OB-fold"/>
</dbReference>
<organism evidence="4">
    <name type="scientific">Naegleria gruberi</name>
    <name type="common">Amoeba</name>
    <dbReference type="NCBI Taxonomy" id="5762"/>
    <lineage>
        <taxon>Eukaryota</taxon>
        <taxon>Discoba</taxon>
        <taxon>Heterolobosea</taxon>
        <taxon>Tetramitia</taxon>
        <taxon>Eutetramitia</taxon>
        <taxon>Vahlkampfiidae</taxon>
        <taxon>Naegleria</taxon>
    </lineage>
</organism>
<keyword evidence="4" id="KW-1185">Reference proteome</keyword>
<dbReference type="GO" id="GO:0045905">
    <property type="term" value="P:positive regulation of translational termination"/>
    <property type="evidence" value="ECO:0007669"/>
    <property type="project" value="UniProtKB-UniRule"/>
</dbReference>
<keyword evidence="1" id="KW-0385">Hypusine</keyword>
<dbReference type="NCBIfam" id="TIGR00037">
    <property type="entry name" value="eIF_5A"/>
    <property type="match status" value="1"/>
</dbReference>
<dbReference type="KEGG" id="ngr:NAEGRDRAFT_32020"/>
<dbReference type="GO" id="GO:0003723">
    <property type="term" value="F:RNA binding"/>
    <property type="evidence" value="ECO:0007669"/>
    <property type="project" value="InterPro"/>
</dbReference>
<dbReference type="FunCoup" id="D2V8H5">
    <property type="interactions" value="361"/>
</dbReference>
<gene>
    <name evidence="3" type="ORF">NAEGRDRAFT_32020</name>
</gene>